<feature type="transmembrane region" description="Helical" evidence="10">
    <location>
        <begin position="456"/>
        <end position="476"/>
    </location>
</feature>
<name>A0A3L7DZJ2_9GAMM</name>
<evidence type="ECO:0000256" key="6">
    <source>
        <dbReference type="ARBA" id="ARBA00022989"/>
    </source>
</evidence>
<keyword evidence="2 10" id="KW-1003">Cell membrane</keyword>
<dbReference type="PANTHER" id="PTHR47019">
    <property type="entry name" value="LIPID II FLIPPASE MURJ"/>
    <property type="match status" value="1"/>
</dbReference>
<evidence type="ECO:0000256" key="11">
    <source>
        <dbReference type="PIRNR" id="PIRNR002869"/>
    </source>
</evidence>
<dbReference type="PANTHER" id="PTHR47019:SF1">
    <property type="entry name" value="LIPID II FLIPPASE MURJ"/>
    <property type="match status" value="1"/>
</dbReference>
<dbReference type="OrthoDB" id="9816572at2"/>
<dbReference type="Proteomes" id="UP000265509">
    <property type="component" value="Unassembled WGS sequence"/>
</dbReference>
<reference evidence="12 13" key="1">
    <citation type="submission" date="2018-07" db="EMBL/GenBank/DDBJ databases">
        <title>Halioglobus sp. genome submission.</title>
        <authorList>
            <person name="Ye M.-Q."/>
            <person name="Du Z.-J."/>
        </authorList>
    </citation>
    <scope>NUCLEOTIDE SEQUENCE [LARGE SCALE GENOMIC DNA]</scope>
    <source>
        <strain evidence="12 13">U0301</strain>
    </source>
</reference>
<protein>
    <recommendedName>
        <fullName evidence="10">Probable lipid II flippase MurJ</fullName>
    </recommendedName>
</protein>
<keyword evidence="10 11" id="KW-0961">Cell wall biogenesis/degradation</keyword>
<feature type="transmembrane region" description="Helical" evidence="10">
    <location>
        <begin position="143"/>
        <end position="163"/>
    </location>
</feature>
<dbReference type="GO" id="GO:0005886">
    <property type="term" value="C:plasma membrane"/>
    <property type="evidence" value="ECO:0007669"/>
    <property type="project" value="UniProtKB-SubCell"/>
</dbReference>
<dbReference type="Pfam" id="PF03023">
    <property type="entry name" value="MurJ"/>
    <property type="match status" value="1"/>
</dbReference>
<organism evidence="12 13">
    <name type="scientific">Seongchinamella sediminis</name>
    <dbReference type="NCBI Taxonomy" id="2283635"/>
    <lineage>
        <taxon>Bacteria</taxon>
        <taxon>Pseudomonadati</taxon>
        <taxon>Pseudomonadota</taxon>
        <taxon>Gammaproteobacteria</taxon>
        <taxon>Cellvibrionales</taxon>
        <taxon>Halieaceae</taxon>
        <taxon>Seongchinamella</taxon>
    </lineage>
</organism>
<feature type="transmembrane region" description="Helical" evidence="10">
    <location>
        <begin position="397"/>
        <end position="418"/>
    </location>
</feature>
<evidence type="ECO:0000256" key="7">
    <source>
        <dbReference type="ARBA" id="ARBA00023136"/>
    </source>
</evidence>
<dbReference type="GO" id="GO:0071555">
    <property type="term" value="P:cell wall organization"/>
    <property type="evidence" value="ECO:0007669"/>
    <property type="project" value="UniProtKB-UniRule"/>
</dbReference>
<keyword evidence="3 10" id="KW-0812">Transmembrane</keyword>
<evidence type="ECO:0000256" key="4">
    <source>
        <dbReference type="ARBA" id="ARBA00022960"/>
    </source>
</evidence>
<dbReference type="AlphaFoldDB" id="A0A3L7DZJ2"/>
<dbReference type="GO" id="GO:0008360">
    <property type="term" value="P:regulation of cell shape"/>
    <property type="evidence" value="ECO:0007669"/>
    <property type="project" value="UniProtKB-UniRule"/>
</dbReference>
<comment type="caution">
    <text evidence="12">The sequence shown here is derived from an EMBL/GenBank/DDBJ whole genome shotgun (WGS) entry which is preliminary data.</text>
</comment>
<keyword evidence="5 10" id="KW-0573">Peptidoglycan synthesis</keyword>
<evidence type="ECO:0000256" key="8">
    <source>
        <dbReference type="ARBA" id="ARBA00060041"/>
    </source>
</evidence>
<evidence type="ECO:0000256" key="1">
    <source>
        <dbReference type="ARBA" id="ARBA00004651"/>
    </source>
</evidence>
<dbReference type="UniPathway" id="UPA00219"/>
<dbReference type="GO" id="GO:0009252">
    <property type="term" value="P:peptidoglycan biosynthetic process"/>
    <property type="evidence" value="ECO:0007669"/>
    <property type="project" value="UniProtKB-UniRule"/>
</dbReference>
<feature type="transmembrane region" description="Helical" evidence="10">
    <location>
        <begin position="96"/>
        <end position="123"/>
    </location>
</feature>
<evidence type="ECO:0000256" key="2">
    <source>
        <dbReference type="ARBA" id="ARBA00022475"/>
    </source>
</evidence>
<comment type="similarity">
    <text evidence="9 10 11">Belongs to the MurJ/MviN family.</text>
</comment>
<comment type="subcellular location">
    <subcellularLocation>
        <location evidence="10">Cell inner membrane</location>
        <topology evidence="10">Multi-pass membrane protein</topology>
    </subcellularLocation>
    <subcellularLocation>
        <location evidence="1">Cell membrane</location>
        <topology evidence="1">Multi-pass membrane protein</topology>
    </subcellularLocation>
</comment>
<feature type="transmembrane region" description="Helical" evidence="10">
    <location>
        <begin position="241"/>
        <end position="263"/>
    </location>
</feature>
<proteinExistence type="inferred from homology"/>
<comment type="function">
    <text evidence="8 10 11">Involved in peptidoglycan biosynthesis. Transports lipid-linked peptidoglycan precursors from the inner to the outer leaflet of the cytoplasmic membrane.</text>
</comment>
<keyword evidence="4 10" id="KW-0133">Cell shape</keyword>
<feature type="transmembrane region" description="Helical" evidence="10">
    <location>
        <begin position="197"/>
        <end position="220"/>
    </location>
</feature>
<dbReference type="PIRSF" id="PIRSF002869">
    <property type="entry name" value="MviN"/>
    <property type="match status" value="1"/>
</dbReference>
<evidence type="ECO:0000256" key="10">
    <source>
        <dbReference type="HAMAP-Rule" id="MF_02078"/>
    </source>
</evidence>
<dbReference type="GO" id="GO:0034204">
    <property type="term" value="P:lipid translocation"/>
    <property type="evidence" value="ECO:0007669"/>
    <property type="project" value="TreeGrafter"/>
</dbReference>
<evidence type="ECO:0000256" key="9">
    <source>
        <dbReference type="ARBA" id="ARBA00061532"/>
    </source>
</evidence>
<evidence type="ECO:0000313" key="13">
    <source>
        <dbReference type="Proteomes" id="UP000265509"/>
    </source>
</evidence>
<dbReference type="InterPro" id="IPR051050">
    <property type="entry name" value="Lipid_II_flippase_MurJ/MviN"/>
</dbReference>
<comment type="pathway">
    <text evidence="10">Cell wall biogenesis; peptidoglycan biosynthesis.</text>
</comment>
<dbReference type="CDD" id="cd13123">
    <property type="entry name" value="MATE_MurJ_like"/>
    <property type="match status" value="1"/>
</dbReference>
<keyword evidence="13" id="KW-1185">Reference proteome</keyword>
<evidence type="ECO:0000313" key="12">
    <source>
        <dbReference type="EMBL" id="RLQ21411.1"/>
    </source>
</evidence>
<dbReference type="InterPro" id="IPR004268">
    <property type="entry name" value="MurJ"/>
</dbReference>
<feature type="transmembrane region" description="Helical" evidence="10">
    <location>
        <begin position="170"/>
        <end position="191"/>
    </location>
</feature>
<feature type="transmembrane region" description="Helical" evidence="10">
    <location>
        <begin position="424"/>
        <end position="444"/>
    </location>
</feature>
<feature type="transmembrane region" description="Helical" evidence="10">
    <location>
        <begin position="12"/>
        <end position="29"/>
    </location>
</feature>
<feature type="transmembrane region" description="Helical" evidence="10">
    <location>
        <begin position="283"/>
        <end position="302"/>
    </location>
</feature>
<dbReference type="EMBL" id="QRAN01000013">
    <property type="protein sequence ID" value="RLQ21411.1"/>
    <property type="molecule type" value="Genomic_DNA"/>
</dbReference>
<dbReference type="NCBIfam" id="TIGR01695">
    <property type="entry name" value="murJ_mviN"/>
    <property type="match status" value="1"/>
</dbReference>
<keyword evidence="6 10" id="KW-1133">Transmembrane helix</keyword>
<keyword evidence="10" id="KW-0997">Cell inner membrane</keyword>
<gene>
    <name evidence="10 12" type="primary">murJ</name>
    <name evidence="12" type="ORF">DWB85_12880</name>
</gene>
<dbReference type="GO" id="GO:0015648">
    <property type="term" value="F:lipid-linked peptidoglycan transporter activity"/>
    <property type="evidence" value="ECO:0007669"/>
    <property type="project" value="UniProtKB-UniRule"/>
</dbReference>
<sequence>MTDTAHTPRAGLLRSSALVGSMTMISRMLGLLRDVVIAAFVGASANADAFFVAFKIPNFLRRLFAEGAFAQAFVPVLADYKEAGSQEAVRALVARVAGVLGGTLLLLTVITVAASPLVAALFAPGFVSQPQKFQLTADMIRITFPYLLLISMTGFCGAILNSYGRFAVPAFTPVFLNLSLIFAATVAAPWFDEPVFALAWGVFFAGVIQLLFQLPSLYRLDLVPRPVLDVRHEGVRRILKLMVPALFGVSVSQINLLLDTVLASFLPTGSVSWLYYSDRLAELPLGVFGIAIATVILPNLSAHRAAAREAQFACTLDWAMRSVLLIGVPAAVALILLAKPILITLFQYGELTPADVEMAALSLRAYSLGLVAFMLVKVLAPGYYARQDTATPVKIGIIAMVANMVMNLLFVLPLLWYFNVGHLGLALATSLSAWLNAGLLLRGLLKQGVFSWQPGWGAYAARLLAGTLAMALAVLLLDREVAAWLAWGWQRRALEILLVCGAGVAAYLLAQLLAGTRMRHLRAPGGL</sequence>
<feature type="transmembrane region" description="Helical" evidence="10">
    <location>
        <begin position="366"/>
        <end position="385"/>
    </location>
</feature>
<feature type="transmembrane region" description="Helical" evidence="10">
    <location>
        <begin position="323"/>
        <end position="346"/>
    </location>
</feature>
<keyword evidence="7 10" id="KW-0472">Membrane</keyword>
<dbReference type="PRINTS" id="PR01806">
    <property type="entry name" value="VIRFACTRMVIN"/>
</dbReference>
<dbReference type="HAMAP" id="MF_02078">
    <property type="entry name" value="MurJ_MviN"/>
    <property type="match status" value="1"/>
</dbReference>
<feature type="transmembrane region" description="Helical" evidence="10">
    <location>
        <begin position="496"/>
        <end position="514"/>
    </location>
</feature>
<evidence type="ECO:0000256" key="5">
    <source>
        <dbReference type="ARBA" id="ARBA00022984"/>
    </source>
</evidence>
<accession>A0A3L7DZJ2</accession>
<evidence type="ECO:0000256" key="3">
    <source>
        <dbReference type="ARBA" id="ARBA00022692"/>
    </source>
</evidence>
<keyword evidence="10 11" id="KW-0813">Transport</keyword>
<feature type="transmembrane region" description="Helical" evidence="10">
    <location>
        <begin position="35"/>
        <end position="54"/>
    </location>
</feature>